<name>A0A5B9MIN8_9BACT</name>
<evidence type="ECO:0000256" key="3">
    <source>
        <dbReference type="ARBA" id="ARBA00022801"/>
    </source>
</evidence>
<dbReference type="Pfam" id="PF02245">
    <property type="entry name" value="Pur_DNA_glyco"/>
    <property type="match status" value="1"/>
</dbReference>
<dbReference type="InterPro" id="IPR036995">
    <property type="entry name" value="MPG_sf"/>
</dbReference>
<evidence type="ECO:0000313" key="7">
    <source>
        <dbReference type="Proteomes" id="UP000321353"/>
    </source>
</evidence>
<keyword evidence="2 5" id="KW-0227">DNA damage</keyword>
<organism evidence="6 7">
    <name type="scientific">Stieleria maiorica</name>
    <dbReference type="NCBI Taxonomy" id="2795974"/>
    <lineage>
        <taxon>Bacteria</taxon>
        <taxon>Pseudomonadati</taxon>
        <taxon>Planctomycetota</taxon>
        <taxon>Planctomycetia</taxon>
        <taxon>Pirellulales</taxon>
        <taxon>Pirellulaceae</taxon>
        <taxon>Stieleria</taxon>
    </lineage>
</organism>
<dbReference type="GO" id="GO:0003677">
    <property type="term" value="F:DNA binding"/>
    <property type="evidence" value="ECO:0007669"/>
    <property type="project" value="InterPro"/>
</dbReference>
<keyword evidence="7" id="KW-1185">Reference proteome</keyword>
<accession>A0A5B9MIN8</accession>
<keyword evidence="3 5" id="KW-0378">Hydrolase</keyword>
<dbReference type="Gene3D" id="3.10.300.10">
    <property type="entry name" value="Methylpurine-DNA glycosylase (MPG)"/>
    <property type="match status" value="1"/>
</dbReference>
<proteinExistence type="inferred from homology"/>
<dbReference type="InterPro" id="IPR011034">
    <property type="entry name" value="Formyl_transferase-like_C_sf"/>
</dbReference>
<dbReference type="GO" id="GO:0006284">
    <property type="term" value="P:base-excision repair"/>
    <property type="evidence" value="ECO:0007669"/>
    <property type="project" value="InterPro"/>
</dbReference>
<dbReference type="NCBIfam" id="TIGR00567">
    <property type="entry name" value="3mg"/>
    <property type="match status" value="1"/>
</dbReference>
<evidence type="ECO:0000256" key="5">
    <source>
        <dbReference type="HAMAP-Rule" id="MF_00527"/>
    </source>
</evidence>
<dbReference type="AlphaFoldDB" id="A0A5B9MIN8"/>
<evidence type="ECO:0000256" key="4">
    <source>
        <dbReference type="ARBA" id="ARBA00023204"/>
    </source>
</evidence>
<dbReference type="Proteomes" id="UP000321353">
    <property type="component" value="Chromosome"/>
</dbReference>
<keyword evidence="4 5" id="KW-0234">DNA repair</keyword>
<evidence type="ECO:0000256" key="2">
    <source>
        <dbReference type="ARBA" id="ARBA00022763"/>
    </source>
</evidence>
<evidence type="ECO:0000313" key="6">
    <source>
        <dbReference type="EMBL" id="QEG01223.1"/>
    </source>
</evidence>
<dbReference type="PANTHER" id="PTHR10429:SF0">
    <property type="entry name" value="DNA-3-METHYLADENINE GLYCOSYLASE"/>
    <property type="match status" value="1"/>
</dbReference>
<sequence length="212" mass="23778">MVRPHLLPDRLIAHRLDADFYHRATAVVAKQLIGKALLHRVDGQWLGGWIVETEAYLDRGDPASHAARGKTPSNASMFAGPGTLYVYPIHAKYCLNAVTQAEGQGAAVLIRAIEPIWGLDRMRESRGHDDPKRLTRGPAMLCQALRIDRNDDGRCLVSDGALGVFDAPSQPPRRVRVTKRIGISKAQHRNLRFIDPRSEYLSRKPWRLPLRV</sequence>
<dbReference type="EMBL" id="CP036264">
    <property type="protein sequence ID" value="QEG01223.1"/>
    <property type="molecule type" value="Genomic_DNA"/>
</dbReference>
<reference evidence="6 7" key="1">
    <citation type="submission" date="2019-02" db="EMBL/GenBank/DDBJ databases">
        <title>Planctomycetal bacteria perform biofilm scaping via a novel small molecule.</title>
        <authorList>
            <person name="Jeske O."/>
            <person name="Boedeker C."/>
            <person name="Wiegand S."/>
            <person name="Breitling P."/>
            <person name="Kallscheuer N."/>
            <person name="Jogler M."/>
            <person name="Rohde M."/>
            <person name="Petersen J."/>
            <person name="Medema M.H."/>
            <person name="Surup F."/>
            <person name="Jogler C."/>
        </authorList>
    </citation>
    <scope>NUCLEOTIDE SEQUENCE [LARGE SCALE GENOMIC DNA]</scope>
    <source>
        <strain evidence="6 7">Mal15</strain>
    </source>
</reference>
<dbReference type="PANTHER" id="PTHR10429">
    <property type="entry name" value="DNA-3-METHYLADENINE GLYCOSYLASE"/>
    <property type="match status" value="1"/>
</dbReference>
<protein>
    <recommendedName>
        <fullName evidence="5">Putative 3-methyladenine DNA glycosylase</fullName>
        <ecNumber evidence="5">3.2.2.-</ecNumber>
    </recommendedName>
</protein>
<dbReference type="InterPro" id="IPR003180">
    <property type="entry name" value="MPG"/>
</dbReference>
<dbReference type="FunFam" id="3.10.300.10:FF:000001">
    <property type="entry name" value="Putative 3-methyladenine DNA glycosylase"/>
    <property type="match status" value="1"/>
</dbReference>
<evidence type="ECO:0000256" key="1">
    <source>
        <dbReference type="ARBA" id="ARBA00009232"/>
    </source>
</evidence>
<comment type="similarity">
    <text evidence="1 5">Belongs to the DNA glycosylase MPG family.</text>
</comment>
<dbReference type="HAMAP" id="MF_00527">
    <property type="entry name" value="3MGH"/>
    <property type="match status" value="1"/>
</dbReference>
<dbReference type="EC" id="3.2.2.-" evidence="5"/>
<dbReference type="CDD" id="cd00540">
    <property type="entry name" value="AAG"/>
    <property type="match status" value="1"/>
</dbReference>
<dbReference type="SUPFAM" id="SSF50486">
    <property type="entry name" value="FMT C-terminal domain-like"/>
    <property type="match status" value="1"/>
</dbReference>
<gene>
    <name evidence="6" type="ORF">Mal15_52990</name>
</gene>
<dbReference type="KEGG" id="smam:Mal15_52990"/>
<dbReference type="RefSeq" id="WP_147870324.1">
    <property type="nucleotide sequence ID" value="NZ_CP036264.1"/>
</dbReference>
<dbReference type="GO" id="GO:0003905">
    <property type="term" value="F:alkylbase DNA N-glycosylase activity"/>
    <property type="evidence" value="ECO:0007669"/>
    <property type="project" value="InterPro"/>
</dbReference>